<dbReference type="EMBL" id="BARW01032715">
    <property type="protein sequence ID" value="GAJ03090.1"/>
    <property type="molecule type" value="Genomic_DNA"/>
</dbReference>
<evidence type="ECO:0000256" key="1">
    <source>
        <dbReference type="SAM" id="Phobius"/>
    </source>
</evidence>
<feature type="transmembrane region" description="Helical" evidence="1">
    <location>
        <begin position="6"/>
        <end position="29"/>
    </location>
</feature>
<comment type="caution">
    <text evidence="2">The sequence shown here is derived from an EMBL/GenBank/DDBJ whole genome shotgun (WGS) entry which is preliminary data.</text>
</comment>
<feature type="non-terminal residue" evidence="2">
    <location>
        <position position="82"/>
    </location>
</feature>
<evidence type="ECO:0000313" key="2">
    <source>
        <dbReference type="EMBL" id="GAJ03090.1"/>
    </source>
</evidence>
<organism evidence="2">
    <name type="scientific">marine sediment metagenome</name>
    <dbReference type="NCBI Taxonomy" id="412755"/>
    <lineage>
        <taxon>unclassified sequences</taxon>
        <taxon>metagenomes</taxon>
        <taxon>ecological metagenomes</taxon>
    </lineage>
</organism>
<keyword evidence="1" id="KW-0812">Transmembrane</keyword>
<proteinExistence type="predicted"/>
<accession>X1VB47</accession>
<dbReference type="AlphaFoldDB" id="X1VB47"/>
<reference evidence="2" key="1">
    <citation type="journal article" date="2014" name="Front. Microbiol.">
        <title>High frequency of phylogenetically diverse reductive dehalogenase-homologous genes in deep subseafloor sedimentary metagenomes.</title>
        <authorList>
            <person name="Kawai M."/>
            <person name="Futagami T."/>
            <person name="Toyoda A."/>
            <person name="Takaki Y."/>
            <person name="Nishi S."/>
            <person name="Hori S."/>
            <person name="Arai W."/>
            <person name="Tsubouchi T."/>
            <person name="Morono Y."/>
            <person name="Uchiyama I."/>
            <person name="Ito T."/>
            <person name="Fujiyama A."/>
            <person name="Inagaki F."/>
            <person name="Takami H."/>
        </authorList>
    </citation>
    <scope>NUCLEOTIDE SEQUENCE</scope>
    <source>
        <strain evidence="2">Expedition CK06-06</strain>
    </source>
</reference>
<protein>
    <submittedName>
        <fullName evidence="2">Uncharacterized protein</fullName>
    </submittedName>
</protein>
<keyword evidence="1" id="KW-0472">Membrane</keyword>
<name>X1VB47_9ZZZZ</name>
<sequence length="82" mass="9188">MLTATLKAVVVIALIFPISQIVSFQVRLYSAQLGGKRLSGHDCELSLTENQAAPDIYYIILDGYTRKDVLQELYGYDNSDFL</sequence>
<gene>
    <name evidence="2" type="ORF">S12H4_51713</name>
</gene>
<keyword evidence="1" id="KW-1133">Transmembrane helix</keyword>